<reference evidence="1" key="1">
    <citation type="journal article" date="2015" name="Nature">
        <title>Complex archaea that bridge the gap between prokaryotes and eukaryotes.</title>
        <authorList>
            <person name="Spang A."/>
            <person name="Saw J.H."/>
            <person name="Jorgensen S.L."/>
            <person name="Zaremba-Niedzwiedzka K."/>
            <person name="Martijn J."/>
            <person name="Lind A.E."/>
            <person name="van Eijk R."/>
            <person name="Schleper C."/>
            <person name="Guy L."/>
            <person name="Ettema T.J."/>
        </authorList>
    </citation>
    <scope>NUCLEOTIDE SEQUENCE</scope>
</reference>
<dbReference type="EMBL" id="LAZR01008739">
    <property type="protein sequence ID" value="KKM76825.1"/>
    <property type="molecule type" value="Genomic_DNA"/>
</dbReference>
<proteinExistence type="predicted"/>
<dbReference type="AlphaFoldDB" id="A0A0F9MJA5"/>
<organism evidence="1">
    <name type="scientific">marine sediment metagenome</name>
    <dbReference type="NCBI Taxonomy" id="412755"/>
    <lineage>
        <taxon>unclassified sequences</taxon>
        <taxon>metagenomes</taxon>
        <taxon>ecological metagenomes</taxon>
    </lineage>
</organism>
<comment type="caution">
    <text evidence="1">The sequence shown here is derived from an EMBL/GenBank/DDBJ whole genome shotgun (WGS) entry which is preliminary data.</text>
</comment>
<sequence length="59" mass="6398">MAKGRPLMQALRSRVTPTGRWAPPANAHARCVGRELYGKKGGGRMGVIDRFTKASKACK</sequence>
<protein>
    <submittedName>
        <fullName evidence="1">Uncharacterized protein</fullName>
    </submittedName>
</protein>
<accession>A0A0F9MJA5</accession>
<evidence type="ECO:0000313" key="1">
    <source>
        <dbReference type="EMBL" id="KKM76825.1"/>
    </source>
</evidence>
<gene>
    <name evidence="1" type="ORF">LCGC14_1376160</name>
</gene>
<name>A0A0F9MJA5_9ZZZZ</name>